<organism evidence="1 2">
    <name type="scientific">Marinobacterium aestuariivivens</name>
    <dbReference type="NCBI Taxonomy" id="1698799"/>
    <lineage>
        <taxon>Bacteria</taxon>
        <taxon>Pseudomonadati</taxon>
        <taxon>Pseudomonadota</taxon>
        <taxon>Gammaproteobacteria</taxon>
        <taxon>Oceanospirillales</taxon>
        <taxon>Oceanospirillaceae</taxon>
        <taxon>Marinobacterium</taxon>
    </lineage>
</organism>
<evidence type="ECO:0000313" key="1">
    <source>
        <dbReference type="EMBL" id="MFC6669449.1"/>
    </source>
</evidence>
<proteinExistence type="predicted"/>
<dbReference type="Proteomes" id="UP001596422">
    <property type="component" value="Unassembled WGS sequence"/>
</dbReference>
<evidence type="ECO:0000313" key="2">
    <source>
        <dbReference type="Proteomes" id="UP001596422"/>
    </source>
</evidence>
<comment type="caution">
    <text evidence="1">The sequence shown here is derived from an EMBL/GenBank/DDBJ whole genome shotgun (WGS) entry which is preliminary data.</text>
</comment>
<reference evidence="2" key="1">
    <citation type="journal article" date="2019" name="Int. J. Syst. Evol. Microbiol.">
        <title>The Global Catalogue of Microorganisms (GCM) 10K type strain sequencing project: providing services to taxonomists for standard genome sequencing and annotation.</title>
        <authorList>
            <consortium name="The Broad Institute Genomics Platform"/>
            <consortium name="The Broad Institute Genome Sequencing Center for Infectious Disease"/>
            <person name="Wu L."/>
            <person name="Ma J."/>
        </authorList>
    </citation>
    <scope>NUCLEOTIDE SEQUENCE [LARGE SCALE GENOMIC DNA]</scope>
    <source>
        <strain evidence="2">NBRC 111756</strain>
    </source>
</reference>
<dbReference type="EMBL" id="JBHSWE010000001">
    <property type="protein sequence ID" value="MFC6669449.1"/>
    <property type="molecule type" value="Genomic_DNA"/>
</dbReference>
<sequence length="84" mass="9761">MKLGKCALCLRTRQLEKSHIIPNSAFKPIKRGLNGKVIAVTGDKDTWVKYTNESWWEYLLCSDCEDIFEKYETYSLGILRNDKS</sequence>
<name>A0ABW1ZW88_9GAMM</name>
<dbReference type="RefSeq" id="WP_379908006.1">
    <property type="nucleotide sequence ID" value="NZ_JBHSWE010000001.1"/>
</dbReference>
<accession>A0ABW1ZW88</accession>
<protein>
    <submittedName>
        <fullName evidence="1">Uncharacterized protein</fullName>
    </submittedName>
</protein>
<keyword evidence="2" id="KW-1185">Reference proteome</keyword>
<gene>
    <name evidence="1" type="ORF">ACFQDL_04550</name>
</gene>